<dbReference type="GO" id="GO:0010167">
    <property type="term" value="P:response to nitrate"/>
    <property type="evidence" value="ECO:0007669"/>
    <property type="project" value="UniProtKB-UniRule"/>
</dbReference>
<protein>
    <recommendedName>
        <fullName evidence="1">High-affinity nitrate transporter</fullName>
    </recommendedName>
</protein>
<dbReference type="OrthoDB" id="2015470at2759"/>
<keyword evidence="1" id="KW-0732">Signal</keyword>
<name>A0A8T2RGU6_CERRI</name>
<dbReference type="GO" id="GO:0042128">
    <property type="term" value="P:nitrate assimilation"/>
    <property type="evidence" value="ECO:0007669"/>
    <property type="project" value="UniProtKB-UniRule"/>
</dbReference>
<evidence type="ECO:0000256" key="1">
    <source>
        <dbReference type="PIRNR" id="PIRNR012939"/>
    </source>
</evidence>
<dbReference type="Pfam" id="PF16974">
    <property type="entry name" value="NAR2"/>
    <property type="match status" value="1"/>
</dbReference>
<organism evidence="2 3">
    <name type="scientific">Ceratopteris richardii</name>
    <name type="common">Triangle waterfern</name>
    <dbReference type="NCBI Taxonomy" id="49495"/>
    <lineage>
        <taxon>Eukaryota</taxon>
        <taxon>Viridiplantae</taxon>
        <taxon>Streptophyta</taxon>
        <taxon>Embryophyta</taxon>
        <taxon>Tracheophyta</taxon>
        <taxon>Polypodiopsida</taxon>
        <taxon>Polypodiidae</taxon>
        <taxon>Polypodiales</taxon>
        <taxon>Pteridineae</taxon>
        <taxon>Pteridaceae</taxon>
        <taxon>Parkerioideae</taxon>
        <taxon>Ceratopteris</taxon>
    </lineage>
</organism>
<keyword evidence="1" id="KW-0472">Membrane</keyword>
<dbReference type="PIRSF" id="PIRSF012939">
    <property type="entry name" value="Transpt_NO3_Nar2"/>
    <property type="match status" value="1"/>
</dbReference>
<keyword evidence="3" id="KW-1185">Reference proteome</keyword>
<keyword evidence="1" id="KW-1003">Cell membrane</keyword>
<dbReference type="OMA" id="NNLFMVE"/>
<dbReference type="GO" id="GO:0015112">
    <property type="term" value="F:nitrate transmembrane transporter activity"/>
    <property type="evidence" value="ECO:0007669"/>
    <property type="project" value="TreeGrafter"/>
</dbReference>
<dbReference type="AlphaFoldDB" id="A0A8T2RGU6"/>
<feature type="chain" id="PRO_5036522445" description="High-affinity nitrate transporter" evidence="1">
    <location>
        <begin position="25"/>
        <end position="208"/>
    </location>
</feature>
<evidence type="ECO:0000313" key="3">
    <source>
        <dbReference type="Proteomes" id="UP000825935"/>
    </source>
</evidence>
<comment type="similarity">
    <text evidence="1">Belongs to the NAR2 family.</text>
</comment>
<keyword evidence="1" id="KW-0812">Transmembrane</keyword>
<dbReference type="EMBL" id="CM035432">
    <property type="protein sequence ID" value="KAH7294828.1"/>
    <property type="molecule type" value="Genomic_DNA"/>
</dbReference>
<comment type="function">
    <text evidence="1">Involved in nitrate transport.</text>
</comment>
<proteinExistence type="inferred from homology"/>
<dbReference type="EMBL" id="CM035432">
    <property type="protein sequence ID" value="KAH7294827.1"/>
    <property type="molecule type" value="Genomic_DNA"/>
</dbReference>
<evidence type="ECO:0000313" key="2">
    <source>
        <dbReference type="EMBL" id="KAH7294828.1"/>
    </source>
</evidence>
<keyword evidence="1" id="KW-0534">Nitrate assimilation</keyword>
<accession>A0A8T2RGU6</accession>
<dbReference type="PANTHER" id="PTHR34806">
    <property type="entry name" value="HIGH-AFFINITY NITRATE TRANSPORTER 3.2"/>
    <property type="match status" value="1"/>
</dbReference>
<dbReference type="Proteomes" id="UP000825935">
    <property type="component" value="Chromosome 27"/>
</dbReference>
<comment type="caution">
    <text evidence="2">The sequence shown here is derived from an EMBL/GenBank/DDBJ whole genome shotgun (WGS) entry which is preliminary data.</text>
</comment>
<keyword evidence="1" id="KW-1133">Transmembrane helix</keyword>
<dbReference type="GO" id="GO:0005886">
    <property type="term" value="C:plasma membrane"/>
    <property type="evidence" value="ECO:0007669"/>
    <property type="project" value="UniProtKB-UniRule"/>
</dbReference>
<dbReference type="InterPro" id="IPR016605">
    <property type="entry name" value="Transptr_NO3_Nar2"/>
</dbReference>
<feature type="signal peptide" evidence="1">
    <location>
        <begin position="1"/>
        <end position="24"/>
    </location>
</feature>
<feature type="transmembrane region" description="Helical" evidence="1">
    <location>
        <begin position="179"/>
        <end position="198"/>
    </location>
</feature>
<gene>
    <name evidence="2" type="ORF">KP509_27G020700</name>
</gene>
<dbReference type="PANTHER" id="PTHR34806:SF1">
    <property type="entry name" value="HIGH-AFFINITY NITRATE TRANSPORTER 3.1"/>
    <property type="match status" value="1"/>
</dbReference>
<reference evidence="2 3" key="1">
    <citation type="submission" date="2021-08" db="EMBL/GenBank/DDBJ databases">
        <title>WGS assembly of Ceratopteris richardii.</title>
        <authorList>
            <person name="Marchant D.B."/>
            <person name="Chen G."/>
            <person name="Jenkins J."/>
            <person name="Shu S."/>
            <person name="Leebens-Mack J."/>
            <person name="Grimwood J."/>
            <person name="Schmutz J."/>
            <person name="Soltis P."/>
            <person name="Soltis D."/>
            <person name="Chen Z.-H."/>
        </authorList>
    </citation>
    <scope>NUCLEOTIDE SEQUENCE [LARGE SCALE GENOMIC DNA]</scope>
    <source>
        <strain evidence="2">Whitten #5841</strain>
        <tissue evidence="2">Leaf</tissue>
    </source>
</reference>
<sequence>MDLAILRVASFIIVVHMSSILAEGATLFSELSNSLTVSATGADNTSPNGTKAGADELFVTWALSSAAQVDDSSYKTVELKLCFGVPSQIDRPWRKTNNVLSKDKTCGFNIGSPQPYNRAGNTINWLVRKEIPFAHYFVRAYVLDSAGEKVAYGQSSNAQRTSNLFRIEAISGRHASIDIAAAVFSAFSVISLLGFFFYEKTSTRGRKA</sequence>